<comment type="caution">
    <text evidence="2">The sequence shown here is derived from an EMBL/GenBank/DDBJ whole genome shotgun (WGS) entry which is preliminary data.</text>
</comment>
<evidence type="ECO:0000313" key="2">
    <source>
        <dbReference type="EMBL" id="OTF78527.1"/>
    </source>
</evidence>
<organism evidence="2 3">
    <name type="scientific">Euroglyphus maynei</name>
    <name type="common">Mayne's house dust mite</name>
    <dbReference type="NCBI Taxonomy" id="6958"/>
    <lineage>
        <taxon>Eukaryota</taxon>
        <taxon>Metazoa</taxon>
        <taxon>Ecdysozoa</taxon>
        <taxon>Arthropoda</taxon>
        <taxon>Chelicerata</taxon>
        <taxon>Arachnida</taxon>
        <taxon>Acari</taxon>
        <taxon>Acariformes</taxon>
        <taxon>Sarcoptiformes</taxon>
        <taxon>Astigmata</taxon>
        <taxon>Psoroptidia</taxon>
        <taxon>Analgoidea</taxon>
        <taxon>Pyroglyphidae</taxon>
        <taxon>Pyroglyphinae</taxon>
        <taxon>Euroglyphus</taxon>
    </lineage>
</organism>
<feature type="transmembrane region" description="Helical" evidence="1">
    <location>
        <begin position="128"/>
        <end position="149"/>
    </location>
</feature>
<evidence type="ECO:0000256" key="1">
    <source>
        <dbReference type="SAM" id="Phobius"/>
    </source>
</evidence>
<reference evidence="2 3" key="1">
    <citation type="submission" date="2017-03" db="EMBL/GenBank/DDBJ databases">
        <title>Genome Survey of Euroglyphus maynei.</title>
        <authorList>
            <person name="Arlian L.G."/>
            <person name="Morgan M.S."/>
            <person name="Rider S.D."/>
        </authorList>
    </citation>
    <scope>NUCLEOTIDE SEQUENCE [LARGE SCALE GENOMIC DNA]</scope>
    <source>
        <strain evidence="2">Arlian Lab</strain>
        <tissue evidence="2">Whole body</tissue>
    </source>
</reference>
<keyword evidence="3" id="KW-1185">Reference proteome</keyword>
<dbReference type="OrthoDB" id="6502440at2759"/>
<sequence>PIFGAEINIGSVEIDDPICDKAITPYLQECKDIYHEKITNVAIEFGNNFQSESVKKISCCGIWEAKQCAIDAANKLEQCGHNISTLYQNLPADPRIRADVLDKCSEYRENSAICRPASSNSMFSLHSLISFLVITMFITICALIVAKVLKKRM</sequence>
<keyword evidence="1" id="KW-0812">Transmembrane</keyword>
<feature type="non-terminal residue" evidence="2">
    <location>
        <position position="1"/>
    </location>
</feature>
<accession>A0A1Y3BE90</accession>
<evidence type="ECO:0000313" key="3">
    <source>
        <dbReference type="Proteomes" id="UP000194236"/>
    </source>
</evidence>
<proteinExistence type="predicted"/>
<dbReference type="AlphaFoldDB" id="A0A1Y3BE90"/>
<gene>
    <name evidence="2" type="ORF">BLA29_011042</name>
</gene>
<name>A0A1Y3BE90_EURMA</name>
<protein>
    <submittedName>
        <fullName evidence="2">Uncharacterized protein</fullName>
    </submittedName>
</protein>
<dbReference type="EMBL" id="MUJZ01027542">
    <property type="protein sequence ID" value="OTF78527.1"/>
    <property type="molecule type" value="Genomic_DNA"/>
</dbReference>
<keyword evidence="1" id="KW-0472">Membrane</keyword>
<keyword evidence="1" id="KW-1133">Transmembrane helix</keyword>
<dbReference type="Proteomes" id="UP000194236">
    <property type="component" value="Unassembled WGS sequence"/>
</dbReference>